<sequence length="219" mass="24131">MMSDTVCTHYPAGKLDVLHRGMGGWCVCVCWISRFPQLPWSFHGFFSPRQACLEAYHGRCGCLLMIVCPLADPNALLFSFDAQRGVETSSGKRTDDHHMTTYRKGCVFSSGDENIEERSKPVMQGTHVHAMCVCVCECVCIDPNPMTCQHATIDRSLALLRLSPFTEANRRNPGSNPQHTDQATIETPNKQIAGQEKGAAATSTGFAKDSDQHTDIGEH</sequence>
<organism evidence="2 3">
    <name type="scientific">Diplogelasinospora grovesii</name>
    <dbReference type="NCBI Taxonomy" id="303347"/>
    <lineage>
        <taxon>Eukaryota</taxon>
        <taxon>Fungi</taxon>
        <taxon>Dikarya</taxon>
        <taxon>Ascomycota</taxon>
        <taxon>Pezizomycotina</taxon>
        <taxon>Sordariomycetes</taxon>
        <taxon>Sordariomycetidae</taxon>
        <taxon>Sordariales</taxon>
        <taxon>Diplogelasinosporaceae</taxon>
        <taxon>Diplogelasinospora</taxon>
    </lineage>
</organism>
<accession>A0AAN6NHK2</accession>
<feature type="compositionally biased region" description="Basic and acidic residues" evidence="1">
    <location>
        <begin position="208"/>
        <end position="219"/>
    </location>
</feature>
<reference evidence="3" key="1">
    <citation type="journal article" date="2023" name="Mol. Phylogenet. Evol.">
        <title>Genome-scale phylogeny and comparative genomics of the fungal order Sordariales.</title>
        <authorList>
            <person name="Hensen N."/>
            <person name="Bonometti L."/>
            <person name="Westerberg I."/>
            <person name="Brannstrom I.O."/>
            <person name="Guillou S."/>
            <person name="Cros-Aarteil S."/>
            <person name="Calhoun S."/>
            <person name="Haridas S."/>
            <person name="Kuo A."/>
            <person name="Mondo S."/>
            <person name="Pangilinan J."/>
            <person name="Riley R."/>
            <person name="LaButti K."/>
            <person name="Andreopoulos B."/>
            <person name="Lipzen A."/>
            <person name="Chen C."/>
            <person name="Yan M."/>
            <person name="Daum C."/>
            <person name="Ng V."/>
            <person name="Clum A."/>
            <person name="Steindorff A."/>
            <person name="Ohm R.A."/>
            <person name="Martin F."/>
            <person name="Silar P."/>
            <person name="Natvig D.O."/>
            <person name="Lalanne C."/>
            <person name="Gautier V."/>
            <person name="Ament-Velasquez S.L."/>
            <person name="Kruys A."/>
            <person name="Hutchinson M.I."/>
            <person name="Powell A.J."/>
            <person name="Barry K."/>
            <person name="Miller A.N."/>
            <person name="Grigoriev I.V."/>
            <person name="Debuchy R."/>
            <person name="Gladieux P."/>
            <person name="Hiltunen Thoren M."/>
            <person name="Johannesson H."/>
        </authorList>
    </citation>
    <scope>NUCLEOTIDE SEQUENCE [LARGE SCALE GENOMIC DNA]</scope>
    <source>
        <strain evidence="3">CBS 340.73</strain>
    </source>
</reference>
<dbReference type="AlphaFoldDB" id="A0AAN6NHK2"/>
<comment type="caution">
    <text evidence="2">The sequence shown here is derived from an EMBL/GenBank/DDBJ whole genome shotgun (WGS) entry which is preliminary data.</text>
</comment>
<evidence type="ECO:0000256" key="1">
    <source>
        <dbReference type="SAM" id="MobiDB-lite"/>
    </source>
</evidence>
<dbReference type="Proteomes" id="UP001303473">
    <property type="component" value="Unassembled WGS sequence"/>
</dbReference>
<keyword evidence="3" id="KW-1185">Reference proteome</keyword>
<gene>
    <name evidence="2" type="ORF">QBC46DRAFT_95846</name>
</gene>
<evidence type="ECO:0000313" key="3">
    <source>
        <dbReference type="Proteomes" id="UP001303473"/>
    </source>
</evidence>
<feature type="region of interest" description="Disordered" evidence="1">
    <location>
        <begin position="167"/>
        <end position="219"/>
    </location>
</feature>
<protein>
    <submittedName>
        <fullName evidence="2">Uncharacterized protein</fullName>
    </submittedName>
</protein>
<proteinExistence type="predicted"/>
<evidence type="ECO:0000313" key="2">
    <source>
        <dbReference type="EMBL" id="KAK3945660.1"/>
    </source>
</evidence>
<dbReference type="EMBL" id="MU853754">
    <property type="protein sequence ID" value="KAK3945660.1"/>
    <property type="molecule type" value="Genomic_DNA"/>
</dbReference>
<feature type="compositionally biased region" description="Polar residues" evidence="1">
    <location>
        <begin position="172"/>
        <end position="192"/>
    </location>
</feature>
<name>A0AAN6NHK2_9PEZI</name>